<organism evidence="2 3">
    <name type="scientific">Embleya scabrispora</name>
    <dbReference type="NCBI Taxonomy" id="159449"/>
    <lineage>
        <taxon>Bacteria</taxon>
        <taxon>Bacillati</taxon>
        <taxon>Actinomycetota</taxon>
        <taxon>Actinomycetes</taxon>
        <taxon>Kitasatosporales</taxon>
        <taxon>Streptomycetaceae</taxon>
        <taxon>Embleya</taxon>
    </lineage>
</organism>
<reference evidence="2 3" key="1">
    <citation type="submission" date="2017-03" db="EMBL/GenBank/DDBJ databases">
        <title>Draft genome sequence of Streptomyces scabrisporus NF3, endophyte isolated from Amphipterygium adstringens.</title>
        <authorList>
            <person name="Vazquez M."/>
            <person name="Ceapa C.D."/>
            <person name="Rodriguez Luna D."/>
            <person name="Sanchez Esquivel S."/>
        </authorList>
    </citation>
    <scope>NUCLEOTIDE SEQUENCE [LARGE SCALE GENOMIC DNA]</scope>
    <source>
        <strain evidence="2 3">NF3</strain>
    </source>
</reference>
<dbReference type="Pfam" id="PF13466">
    <property type="entry name" value="STAS_2"/>
    <property type="match status" value="1"/>
</dbReference>
<dbReference type="RefSeq" id="WP_078978730.1">
    <property type="nucleotide sequence ID" value="NZ_MWQN01000001.1"/>
</dbReference>
<dbReference type="EMBL" id="MWQN01000001">
    <property type="protein sequence ID" value="OPC84433.1"/>
    <property type="molecule type" value="Genomic_DNA"/>
</dbReference>
<protein>
    <recommendedName>
        <fullName evidence="1">MlaB-like STAS domain-containing protein</fullName>
    </recommendedName>
</protein>
<evidence type="ECO:0000313" key="2">
    <source>
        <dbReference type="EMBL" id="OPC84433.1"/>
    </source>
</evidence>
<keyword evidence="3" id="KW-1185">Reference proteome</keyword>
<feature type="domain" description="MlaB-like STAS" evidence="1">
    <location>
        <begin position="25"/>
        <end position="100"/>
    </location>
</feature>
<dbReference type="InterPro" id="IPR036513">
    <property type="entry name" value="STAS_dom_sf"/>
</dbReference>
<name>A0A1T3P5U7_9ACTN</name>
<proteinExistence type="predicted"/>
<comment type="caution">
    <text evidence="2">The sequence shown here is derived from an EMBL/GenBank/DDBJ whole genome shotgun (WGS) entry which is preliminary data.</text>
</comment>
<gene>
    <name evidence="2" type="ORF">B4N89_29040</name>
</gene>
<evidence type="ECO:0000313" key="3">
    <source>
        <dbReference type="Proteomes" id="UP000190037"/>
    </source>
</evidence>
<dbReference type="SUPFAM" id="SSF52091">
    <property type="entry name" value="SpoIIaa-like"/>
    <property type="match status" value="1"/>
</dbReference>
<dbReference type="AlphaFoldDB" id="A0A1T3P5U7"/>
<dbReference type="OrthoDB" id="4335181at2"/>
<dbReference type="Gene3D" id="3.30.750.24">
    <property type="entry name" value="STAS domain"/>
    <property type="match status" value="1"/>
</dbReference>
<dbReference type="InterPro" id="IPR058548">
    <property type="entry name" value="MlaB-like_STAS"/>
</dbReference>
<dbReference type="STRING" id="159449.B4N89_29040"/>
<dbReference type="Proteomes" id="UP000190037">
    <property type="component" value="Unassembled WGS sequence"/>
</dbReference>
<sequence>MVEPPEPPEPAAPQPAAALIVYAPLTRADVPGLCARLVELLHRERTDPFPCDVSALVRPDLAVIEALARLQLTARGLGRCIRLRGASGELRDLLALTGLDEIVRAGPRAAGLGVECRREAEQREQVWHVQERVEADDLPL</sequence>
<accession>A0A1T3P5U7</accession>
<evidence type="ECO:0000259" key="1">
    <source>
        <dbReference type="Pfam" id="PF13466"/>
    </source>
</evidence>